<dbReference type="GO" id="GO:0000151">
    <property type="term" value="C:ubiquitin ligase complex"/>
    <property type="evidence" value="ECO:0007669"/>
    <property type="project" value="TreeGrafter"/>
</dbReference>
<evidence type="ECO:0000256" key="1">
    <source>
        <dbReference type="RuleBase" id="RU410713"/>
    </source>
</evidence>
<comment type="function">
    <text evidence="1">Neddylation of cullins play an essential role in the regulation of SCF-type complexes activity.</text>
</comment>
<dbReference type="GO" id="GO:0031624">
    <property type="term" value="F:ubiquitin conjugating enzyme binding"/>
    <property type="evidence" value="ECO:0007669"/>
    <property type="project" value="TreeGrafter"/>
</dbReference>
<dbReference type="OrthoDB" id="286637at2759"/>
<proteinExistence type="predicted"/>
<dbReference type="Gene3D" id="1.10.238.200">
    <property type="entry name" value="Cullin, PONY binding domain"/>
    <property type="match status" value="1"/>
</dbReference>
<dbReference type="PROSITE" id="PS51229">
    <property type="entry name" value="DCUN1"/>
    <property type="match status" value="1"/>
</dbReference>
<dbReference type="Pfam" id="PF03556">
    <property type="entry name" value="Cullin_binding"/>
    <property type="match status" value="1"/>
</dbReference>
<dbReference type="FunFam" id="1.10.238.200:FF:000003">
    <property type="entry name" value="DCN1-like protein 3"/>
    <property type="match status" value="1"/>
</dbReference>
<dbReference type="Gene3D" id="1.10.238.10">
    <property type="entry name" value="EF-hand"/>
    <property type="match status" value="1"/>
</dbReference>
<dbReference type="GO" id="GO:0045116">
    <property type="term" value="P:protein neddylation"/>
    <property type="evidence" value="ECO:0007669"/>
    <property type="project" value="TreeGrafter"/>
</dbReference>
<dbReference type="InterPro" id="IPR042460">
    <property type="entry name" value="DCN1-like_PONY"/>
</dbReference>
<name>A0A4P9Y4C6_9FUNG</name>
<dbReference type="PANTHER" id="PTHR12281">
    <property type="entry name" value="RP42 RELATED"/>
    <property type="match status" value="1"/>
</dbReference>
<dbReference type="GO" id="GO:0032182">
    <property type="term" value="F:ubiquitin-like protein binding"/>
    <property type="evidence" value="ECO:0007669"/>
    <property type="project" value="TreeGrafter"/>
</dbReference>
<dbReference type="AlphaFoldDB" id="A0A4P9Y4C6"/>
<dbReference type="GO" id="GO:0097602">
    <property type="term" value="F:cullin family protein binding"/>
    <property type="evidence" value="ECO:0007669"/>
    <property type="project" value="TreeGrafter"/>
</dbReference>
<protein>
    <recommendedName>
        <fullName evidence="1">Defective in cullin neddylation protein</fullName>
    </recommendedName>
</protein>
<feature type="domain" description="DCUN1" evidence="2">
    <location>
        <begin position="52"/>
        <end position="239"/>
    </location>
</feature>
<keyword evidence="4" id="KW-1185">Reference proteome</keyword>
<accession>A0A4P9Y4C6</accession>
<evidence type="ECO:0000313" key="3">
    <source>
        <dbReference type="EMBL" id="RKP12991.1"/>
    </source>
</evidence>
<sequence>MWKAKALTKAQREKVAQITQILGVGDSMAQDMLKASAWSVTRTVNAHLSEGFDTKAASAVFDQFKDPEEDAILAEGLERYCEALDVDPSDGVMLLVAIRLGSPSMCVFPRQGFLQGWAQYAAPTLQDQAKAVRRMSKEMEDPAVFRQVYTFAFTYGLSPGQRSLPLESAVAYWEILLTGTFPLLDAWIQFVQTHHKRAISKDTWNLLLEFALTVGDKLDDYDPNAAWPVLIDEFVENYRQEQEQQA</sequence>
<evidence type="ECO:0000259" key="2">
    <source>
        <dbReference type="PROSITE" id="PS51229"/>
    </source>
</evidence>
<reference evidence="4" key="1">
    <citation type="journal article" date="2018" name="Nat. Microbiol.">
        <title>Leveraging single-cell genomics to expand the fungal tree of life.</title>
        <authorList>
            <person name="Ahrendt S.R."/>
            <person name="Quandt C.A."/>
            <person name="Ciobanu D."/>
            <person name="Clum A."/>
            <person name="Salamov A."/>
            <person name="Andreopoulos B."/>
            <person name="Cheng J.F."/>
            <person name="Woyke T."/>
            <person name="Pelin A."/>
            <person name="Henrissat B."/>
            <person name="Reynolds N.K."/>
            <person name="Benny G.L."/>
            <person name="Smith M.E."/>
            <person name="James T.Y."/>
            <person name="Grigoriev I.V."/>
        </authorList>
    </citation>
    <scope>NUCLEOTIDE SEQUENCE [LARGE SCALE GENOMIC DNA]</scope>
</reference>
<dbReference type="Proteomes" id="UP000267251">
    <property type="component" value="Unassembled WGS sequence"/>
</dbReference>
<evidence type="ECO:0000313" key="4">
    <source>
        <dbReference type="Proteomes" id="UP000267251"/>
    </source>
</evidence>
<organism evidence="3 4">
    <name type="scientific">Piptocephalis cylindrospora</name>
    <dbReference type="NCBI Taxonomy" id="1907219"/>
    <lineage>
        <taxon>Eukaryota</taxon>
        <taxon>Fungi</taxon>
        <taxon>Fungi incertae sedis</taxon>
        <taxon>Zoopagomycota</taxon>
        <taxon>Zoopagomycotina</taxon>
        <taxon>Zoopagomycetes</taxon>
        <taxon>Zoopagales</taxon>
        <taxon>Piptocephalidaceae</taxon>
        <taxon>Piptocephalis</taxon>
    </lineage>
</organism>
<dbReference type="GO" id="GO:0005886">
    <property type="term" value="C:plasma membrane"/>
    <property type="evidence" value="ECO:0007669"/>
    <property type="project" value="UniProtKB-ARBA"/>
</dbReference>
<dbReference type="InterPro" id="IPR005176">
    <property type="entry name" value="PONY_dom"/>
</dbReference>
<gene>
    <name evidence="3" type="ORF">BJ684DRAFT_20493</name>
</gene>
<dbReference type="PANTHER" id="PTHR12281:SF31">
    <property type="entry name" value="DCN1-LIKE PROTEIN 3"/>
    <property type="match status" value="1"/>
</dbReference>
<dbReference type="EMBL" id="KZ988140">
    <property type="protein sequence ID" value="RKP12991.1"/>
    <property type="molecule type" value="Genomic_DNA"/>
</dbReference>
<dbReference type="InterPro" id="IPR014764">
    <property type="entry name" value="DCN-prot"/>
</dbReference>